<dbReference type="OrthoDB" id="443318at2759"/>
<evidence type="ECO:0000256" key="8">
    <source>
        <dbReference type="SAM" id="SignalP"/>
    </source>
</evidence>
<evidence type="ECO:0000313" key="9">
    <source>
        <dbReference type="EMBL" id="KZV88084.1"/>
    </source>
</evidence>
<dbReference type="InParanoid" id="A0A165F0C2"/>
<keyword evidence="3 7" id="KW-0645">Protease</keyword>
<dbReference type="AlphaFoldDB" id="A0A165F0C2"/>
<dbReference type="InterPro" id="IPR001563">
    <property type="entry name" value="Peptidase_S10"/>
</dbReference>
<dbReference type="PROSITE" id="PS00131">
    <property type="entry name" value="CARBOXYPEPT_SER_SER"/>
    <property type="match status" value="1"/>
</dbReference>
<evidence type="ECO:0000256" key="6">
    <source>
        <dbReference type="ARBA" id="ARBA00023180"/>
    </source>
</evidence>
<keyword evidence="2 7" id="KW-0121">Carboxypeptidase</keyword>
<dbReference type="InterPro" id="IPR018202">
    <property type="entry name" value="Ser_caboxypep_ser_AS"/>
</dbReference>
<evidence type="ECO:0000256" key="3">
    <source>
        <dbReference type="ARBA" id="ARBA00022670"/>
    </source>
</evidence>
<evidence type="ECO:0000256" key="1">
    <source>
        <dbReference type="ARBA" id="ARBA00009431"/>
    </source>
</evidence>
<dbReference type="InterPro" id="IPR029058">
    <property type="entry name" value="AB_hydrolase_fold"/>
</dbReference>
<proteinExistence type="inferred from homology"/>
<dbReference type="PRINTS" id="PR00724">
    <property type="entry name" value="CRBOXYPTASEC"/>
</dbReference>
<name>A0A165F0C2_EXIGL</name>
<dbReference type="GO" id="GO:0006508">
    <property type="term" value="P:proteolysis"/>
    <property type="evidence" value="ECO:0007669"/>
    <property type="project" value="UniProtKB-KW"/>
</dbReference>
<dbReference type="SUPFAM" id="SSF53474">
    <property type="entry name" value="alpha/beta-Hydrolases"/>
    <property type="match status" value="1"/>
</dbReference>
<keyword evidence="5 7" id="KW-0378">Hydrolase</keyword>
<keyword evidence="6" id="KW-0325">Glycoprotein</keyword>
<dbReference type="Proteomes" id="UP000077266">
    <property type="component" value="Unassembled WGS sequence"/>
</dbReference>
<evidence type="ECO:0000256" key="5">
    <source>
        <dbReference type="ARBA" id="ARBA00022801"/>
    </source>
</evidence>
<dbReference type="PANTHER" id="PTHR11802">
    <property type="entry name" value="SERINE PROTEASE FAMILY S10 SERINE CARBOXYPEPTIDASE"/>
    <property type="match status" value="1"/>
</dbReference>
<dbReference type="Pfam" id="PF00450">
    <property type="entry name" value="Peptidase_S10"/>
    <property type="match status" value="1"/>
</dbReference>
<evidence type="ECO:0000256" key="7">
    <source>
        <dbReference type="RuleBase" id="RU361156"/>
    </source>
</evidence>
<comment type="similarity">
    <text evidence="1 7">Belongs to the peptidase S10 family.</text>
</comment>
<dbReference type="Gene3D" id="3.40.50.1820">
    <property type="entry name" value="alpha/beta hydrolase"/>
    <property type="match status" value="1"/>
</dbReference>
<organism evidence="9 10">
    <name type="scientific">Exidia glandulosa HHB12029</name>
    <dbReference type="NCBI Taxonomy" id="1314781"/>
    <lineage>
        <taxon>Eukaryota</taxon>
        <taxon>Fungi</taxon>
        <taxon>Dikarya</taxon>
        <taxon>Basidiomycota</taxon>
        <taxon>Agaricomycotina</taxon>
        <taxon>Agaricomycetes</taxon>
        <taxon>Auriculariales</taxon>
        <taxon>Exidiaceae</taxon>
        <taxon>Exidia</taxon>
    </lineage>
</organism>
<gene>
    <name evidence="9" type="ORF">EXIGLDRAFT_185958</name>
</gene>
<feature type="signal peptide" evidence="8">
    <location>
        <begin position="1"/>
        <end position="15"/>
    </location>
</feature>
<protein>
    <recommendedName>
        <fullName evidence="7">Carboxypeptidase</fullName>
        <ecNumber evidence="7">3.4.16.-</ecNumber>
    </recommendedName>
</protein>
<dbReference type="GO" id="GO:0004185">
    <property type="term" value="F:serine-type carboxypeptidase activity"/>
    <property type="evidence" value="ECO:0007669"/>
    <property type="project" value="UniProtKB-UniRule"/>
</dbReference>
<dbReference type="STRING" id="1314781.A0A165F0C2"/>
<dbReference type="EMBL" id="KV426108">
    <property type="protein sequence ID" value="KZV88084.1"/>
    <property type="molecule type" value="Genomic_DNA"/>
</dbReference>
<reference evidence="9 10" key="1">
    <citation type="journal article" date="2016" name="Mol. Biol. Evol.">
        <title>Comparative Genomics of Early-Diverging Mushroom-Forming Fungi Provides Insights into the Origins of Lignocellulose Decay Capabilities.</title>
        <authorList>
            <person name="Nagy L.G."/>
            <person name="Riley R."/>
            <person name="Tritt A."/>
            <person name="Adam C."/>
            <person name="Daum C."/>
            <person name="Floudas D."/>
            <person name="Sun H."/>
            <person name="Yadav J.S."/>
            <person name="Pangilinan J."/>
            <person name="Larsson K.H."/>
            <person name="Matsuura K."/>
            <person name="Barry K."/>
            <person name="Labutti K."/>
            <person name="Kuo R."/>
            <person name="Ohm R.A."/>
            <person name="Bhattacharya S.S."/>
            <person name="Shirouzu T."/>
            <person name="Yoshinaga Y."/>
            <person name="Martin F.M."/>
            <person name="Grigoriev I.V."/>
            <person name="Hibbett D.S."/>
        </authorList>
    </citation>
    <scope>NUCLEOTIDE SEQUENCE [LARGE SCALE GENOMIC DNA]</scope>
    <source>
        <strain evidence="9 10">HHB12029</strain>
    </source>
</reference>
<accession>A0A165F0C2</accession>
<keyword evidence="4 8" id="KW-0732">Signal</keyword>
<evidence type="ECO:0000313" key="10">
    <source>
        <dbReference type="Proteomes" id="UP000077266"/>
    </source>
</evidence>
<sequence length="509" mass="56934">MRLALALLCSAVALAQPAKRSDHLVRANQLGFSDSRDQQKVGDSYAGHLVVRKTPAYEAGLFYWYFRAEENPETAPLVVWIQGGPGGSSVEDGLFFEMGPLRVEEKDGWSPKVPTYSLRRNPYTWTRKYNMIFLDQPVGTGFSYVDPPTPMVMSDKLHNFWTRHLLNGRTRVQPPFAAQSSKLDATFQFTDQTQPSSSAPTEDGDFAHGYAANEAGVSKDFITFMLVFYDLFPETKNLSLHLTSESYGGKYVPEIAAAIAKHNDDASSAAQKIPLTTLAIGNQWTDPHTQIGVHPEHFLQIGLIDDVQAGLLSEPIERAREAVKREDWVGGLEARGDMFQMLSVFTGGINWYDFRLGNKGLPVQHIERYLLQEQTQKTLHAQKKTFGTDSAVFMSLATDNMKTTLPLFPDLLKRYKVLLYQGHFDLRDGVVSNSRWIEAIDWDGRVPFKFANRQVWTSSEGALQGYVTQYANLTRVVLLGCGHLAPADDGCPAASLEMITRHIDNAKFL</sequence>
<evidence type="ECO:0000256" key="2">
    <source>
        <dbReference type="ARBA" id="ARBA00022645"/>
    </source>
</evidence>
<dbReference type="EC" id="3.4.16.-" evidence="7"/>
<dbReference type="PANTHER" id="PTHR11802:SF472">
    <property type="entry name" value="SERINE CARBOXYPEPTIDASE CPVL-RELATED"/>
    <property type="match status" value="1"/>
</dbReference>
<feature type="chain" id="PRO_5012384779" description="Carboxypeptidase" evidence="8">
    <location>
        <begin position="16"/>
        <end position="509"/>
    </location>
</feature>
<evidence type="ECO:0000256" key="4">
    <source>
        <dbReference type="ARBA" id="ARBA00022729"/>
    </source>
</evidence>
<keyword evidence="10" id="KW-1185">Reference proteome</keyword>